<dbReference type="SUPFAM" id="SSF50129">
    <property type="entry name" value="GroES-like"/>
    <property type="match status" value="1"/>
</dbReference>
<dbReference type="GO" id="GO:0004022">
    <property type="term" value="F:alcohol dehydrogenase (NAD+) activity"/>
    <property type="evidence" value="ECO:0007669"/>
    <property type="project" value="UniProtKB-EC"/>
</dbReference>
<dbReference type="InterPro" id="IPR011032">
    <property type="entry name" value="GroES-like_sf"/>
</dbReference>
<evidence type="ECO:0000256" key="1">
    <source>
        <dbReference type="ARBA" id="ARBA00001947"/>
    </source>
</evidence>
<comment type="catalytic activity">
    <reaction evidence="8">
        <text>a primary alcohol + NAD(+) = an aldehyde + NADH + H(+)</text>
        <dbReference type="Rhea" id="RHEA:10736"/>
        <dbReference type="ChEBI" id="CHEBI:15378"/>
        <dbReference type="ChEBI" id="CHEBI:15734"/>
        <dbReference type="ChEBI" id="CHEBI:17478"/>
        <dbReference type="ChEBI" id="CHEBI:57540"/>
        <dbReference type="ChEBI" id="CHEBI:57945"/>
        <dbReference type="EC" id="1.1.1.1"/>
    </reaction>
</comment>
<dbReference type="PANTHER" id="PTHR42940">
    <property type="entry name" value="ALCOHOL DEHYDROGENASE 1-RELATED"/>
    <property type="match status" value="1"/>
</dbReference>
<dbReference type="OrthoDB" id="3567264at2"/>
<dbReference type="SMART" id="SM00829">
    <property type="entry name" value="PKS_ER"/>
    <property type="match status" value="1"/>
</dbReference>
<reference evidence="11 12" key="1">
    <citation type="submission" date="2018-10" db="EMBL/GenBank/DDBJ databases">
        <authorList>
            <person name="Li J."/>
        </authorList>
    </citation>
    <scope>NUCLEOTIDE SEQUENCE [LARGE SCALE GENOMIC DNA]</scope>
    <source>
        <strain evidence="11 12">IF 016277</strain>
    </source>
</reference>
<evidence type="ECO:0000256" key="6">
    <source>
        <dbReference type="ARBA" id="ARBA00023002"/>
    </source>
</evidence>
<dbReference type="InterPro" id="IPR002328">
    <property type="entry name" value="ADH_Zn_CS"/>
</dbReference>
<keyword evidence="5 9" id="KW-0862">Zinc</keyword>
<dbReference type="AlphaFoldDB" id="A0A3L7AC56"/>
<dbReference type="InterPro" id="IPR013149">
    <property type="entry name" value="ADH-like_C"/>
</dbReference>
<evidence type="ECO:0000256" key="2">
    <source>
        <dbReference type="ARBA" id="ARBA00008072"/>
    </source>
</evidence>
<keyword evidence="6" id="KW-0560">Oxidoreductase</keyword>
<evidence type="ECO:0000256" key="9">
    <source>
        <dbReference type="RuleBase" id="RU361277"/>
    </source>
</evidence>
<evidence type="ECO:0000256" key="7">
    <source>
        <dbReference type="ARBA" id="ARBA00049164"/>
    </source>
</evidence>
<dbReference type="SUPFAM" id="SSF51735">
    <property type="entry name" value="NAD(P)-binding Rossmann-fold domains"/>
    <property type="match status" value="1"/>
</dbReference>
<dbReference type="EMBL" id="RCUX01000001">
    <property type="protein sequence ID" value="RLP77989.1"/>
    <property type="molecule type" value="Genomic_DNA"/>
</dbReference>
<comment type="similarity">
    <text evidence="2 9">Belongs to the zinc-containing alcohol dehydrogenase family.</text>
</comment>
<protein>
    <recommendedName>
        <fullName evidence="3">alcohol dehydrogenase</fullName>
        <ecNumber evidence="3">1.1.1.1</ecNumber>
    </recommendedName>
</protein>
<dbReference type="GO" id="GO:0005737">
    <property type="term" value="C:cytoplasm"/>
    <property type="evidence" value="ECO:0007669"/>
    <property type="project" value="TreeGrafter"/>
</dbReference>
<dbReference type="Gene3D" id="3.90.180.10">
    <property type="entry name" value="Medium-chain alcohol dehydrogenases, catalytic domain"/>
    <property type="match status" value="1"/>
</dbReference>
<keyword evidence="12" id="KW-1185">Reference proteome</keyword>
<evidence type="ECO:0000259" key="10">
    <source>
        <dbReference type="SMART" id="SM00829"/>
    </source>
</evidence>
<evidence type="ECO:0000256" key="8">
    <source>
        <dbReference type="ARBA" id="ARBA00049243"/>
    </source>
</evidence>
<dbReference type="PROSITE" id="PS00059">
    <property type="entry name" value="ADH_ZINC"/>
    <property type="match status" value="1"/>
</dbReference>
<sequence length="345" mass="35667">MTSSMFAQELDQPAPIAQAPLTWRETNRAAPAAGQLEIHVVACGVCRSNLHMIEGDWVDGGVPAISPIIPGHEVTGYVSALGEGVTGFAVGDPVGVQPLWSSCETCEFCVSGRENLCHDRKITGEHVNGGYAEYMIATAAHTYHVPANLDLVDSAPLFCPGITAFAAVDKLTIGAGDTVAIFGLGGVGHMAVQFAALTGARVVAVGRTPEHLEVARELGAAETVDSRDPEALARIADTADAVITFAPADAVTAQAFDALKWGGTLVNGVALTLDGFPFNKAQTIHASVIGTRAQMREVLELAAAGKIRTVVDSFDMNTAGDVLTALAAGSLRSRAVLANPGVTTA</sequence>
<accession>A0A3L7AC56</accession>
<feature type="domain" description="Enoyl reductase (ER)" evidence="10">
    <location>
        <begin position="17"/>
        <end position="337"/>
    </location>
</feature>
<dbReference type="Pfam" id="PF08240">
    <property type="entry name" value="ADH_N"/>
    <property type="match status" value="1"/>
</dbReference>
<evidence type="ECO:0000256" key="4">
    <source>
        <dbReference type="ARBA" id="ARBA00022723"/>
    </source>
</evidence>
<name>A0A3L7AC56_9MICO</name>
<proteinExistence type="inferred from homology"/>
<evidence type="ECO:0000256" key="3">
    <source>
        <dbReference type="ARBA" id="ARBA00013190"/>
    </source>
</evidence>
<dbReference type="RefSeq" id="WP_121647081.1">
    <property type="nucleotide sequence ID" value="NZ_RCUX01000001.1"/>
</dbReference>
<dbReference type="Gene3D" id="3.40.50.720">
    <property type="entry name" value="NAD(P)-binding Rossmann-like Domain"/>
    <property type="match status" value="1"/>
</dbReference>
<evidence type="ECO:0000313" key="11">
    <source>
        <dbReference type="EMBL" id="RLP77989.1"/>
    </source>
</evidence>
<comment type="cofactor">
    <cofactor evidence="1 9">
        <name>Zn(2+)</name>
        <dbReference type="ChEBI" id="CHEBI:29105"/>
    </cofactor>
</comment>
<evidence type="ECO:0000256" key="5">
    <source>
        <dbReference type="ARBA" id="ARBA00022833"/>
    </source>
</evidence>
<comment type="catalytic activity">
    <reaction evidence="7">
        <text>a secondary alcohol + NAD(+) = a ketone + NADH + H(+)</text>
        <dbReference type="Rhea" id="RHEA:10740"/>
        <dbReference type="ChEBI" id="CHEBI:15378"/>
        <dbReference type="ChEBI" id="CHEBI:17087"/>
        <dbReference type="ChEBI" id="CHEBI:35681"/>
        <dbReference type="ChEBI" id="CHEBI:57540"/>
        <dbReference type="ChEBI" id="CHEBI:57945"/>
        <dbReference type="EC" id="1.1.1.1"/>
    </reaction>
</comment>
<dbReference type="Pfam" id="PF00107">
    <property type="entry name" value="ADH_zinc_N"/>
    <property type="match status" value="1"/>
</dbReference>
<dbReference type="PANTHER" id="PTHR42940:SF8">
    <property type="entry name" value="VACUOLAR PROTEIN SORTING-ASSOCIATED PROTEIN 11"/>
    <property type="match status" value="1"/>
</dbReference>
<gene>
    <name evidence="11" type="ORF">D9V32_01265</name>
</gene>
<comment type="caution">
    <text evidence="11">The sequence shown here is derived from an EMBL/GenBank/DDBJ whole genome shotgun (WGS) entry which is preliminary data.</text>
</comment>
<dbReference type="GO" id="GO:0008270">
    <property type="term" value="F:zinc ion binding"/>
    <property type="evidence" value="ECO:0007669"/>
    <property type="project" value="InterPro"/>
</dbReference>
<evidence type="ECO:0000313" key="12">
    <source>
        <dbReference type="Proteomes" id="UP000272503"/>
    </source>
</evidence>
<dbReference type="EC" id="1.1.1.1" evidence="3"/>
<dbReference type="InterPro" id="IPR036291">
    <property type="entry name" value="NAD(P)-bd_dom_sf"/>
</dbReference>
<organism evidence="11 12">
    <name type="scientific">Mycetocola tolaasinivorans</name>
    <dbReference type="NCBI Taxonomy" id="76635"/>
    <lineage>
        <taxon>Bacteria</taxon>
        <taxon>Bacillati</taxon>
        <taxon>Actinomycetota</taxon>
        <taxon>Actinomycetes</taxon>
        <taxon>Micrococcales</taxon>
        <taxon>Microbacteriaceae</taxon>
        <taxon>Mycetocola</taxon>
    </lineage>
</organism>
<keyword evidence="4 9" id="KW-0479">Metal-binding</keyword>
<dbReference type="Proteomes" id="UP000272503">
    <property type="component" value="Unassembled WGS sequence"/>
</dbReference>
<dbReference type="InterPro" id="IPR020843">
    <property type="entry name" value="ER"/>
</dbReference>
<dbReference type="InterPro" id="IPR013154">
    <property type="entry name" value="ADH-like_N"/>
</dbReference>